<accession>A0A377BWY1</accession>
<proteinExistence type="predicted"/>
<protein>
    <submittedName>
        <fullName evidence="1">Uncharacterized protein</fullName>
    </submittedName>
</protein>
<evidence type="ECO:0000313" key="1">
    <source>
        <dbReference type="EMBL" id="STL76422.1"/>
    </source>
</evidence>
<sequence>MRARFNLFTSQCLGDNWRIGWLNGDRYKIGLAFGAFNVAADASQRTASPNASNKYINLTVGIFPDLRTGGFFVNFRVCRIAELLQQQVFLWIAGDNFLLLFGLRLSCL</sequence>
<organism evidence="1 2">
    <name type="scientific">Escherichia coli</name>
    <dbReference type="NCBI Taxonomy" id="562"/>
    <lineage>
        <taxon>Bacteria</taxon>
        <taxon>Pseudomonadati</taxon>
        <taxon>Pseudomonadota</taxon>
        <taxon>Gammaproteobacteria</taxon>
        <taxon>Enterobacterales</taxon>
        <taxon>Enterobacteriaceae</taxon>
        <taxon>Escherichia</taxon>
    </lineage>
</organism>
<reference evidence="1 2" key="1">
    <citation type="submission" date="2018-06" db="EMBL/GenBank/DDBJ databases">
        <authorList>
            <consortium name="Pathogen Informatics"/>
            <person name="Doyle S."/>
        </authorList>
    </citation>
    <scope>NUCLEOTIDE SEQUENCE [LARGE SCALE GENOMIC DNA]</scope>
    <source>
        <strain evidence="1 2">NCTC13148</strain>
    </source>
</reference>
<dbReference type="AlphaFoldDB" id="A0A377BWY1"/>
<evidence type="ECO:0000313" key="2">
    <source>
        <dbReference type="Proteomes" id="UP000254255"/>
    </source>
</evidence>
<dbReference type="Proteomes" id="UP000254255">
    <property type="component" value="Unassembled WGS sequence"/>
</dbReference>
<dbReference type="EMBL" id="UGET01000004">
    <property type="protein sequence ID" value="STL76422.1"/>
    <property type="molecule type" value="Genomic_DNA"/>
</dbReference>
<name>A0A377BWY1_ECOLX</name>
<gene>
    <name evidence="1" type="ORF">NCTC13148_02182</name>
</gene>